<dbReference type="CDD" id="cd16275">
    <property type="entry name" value="BaeB-like_MBL-fold"/>
    <property type="match status" value="1"/>
</dbReference>
<gene>
    <name evidence="7" type="ORF">MNBD_GAMMA12-53</name>
</gene>
<dbReference type="PANTHER" id="PTHR46233">
    <property type="entry name" value="HYDROXYACYLGLUTATHIONE HYDROLASE GLOC"/>
    <property type="match status" value="1"/>
</dbReference>
<evidence type="ECO:0000256" key="2">
    <source>
        <dbReference type="ARBA" id="ARBA00022723"/>
    </source>
</evidence>
<keyword evidence="2" id="KW-0479">Metal-binding</keyword>
<organism evidence="7">
    <name type="scientific">hydrothermal vent metagenome</name>
    <dbReference type="NCBI Taxonomy" id="652676"/>
    <lineage>
        <taxon>unclassified sequences</taxon>
        <taxon>metagenomes</taxon>
        <taxon>ecological metagenomes</taxon>
    </lineage>
</organism>
<evidence type="ECO:0000256" key="1">
    <source>
        <dbReference type="ARBA" id="ARBA00001947"/>
    </source>
</evidence>
<accession>A0A3B0Z010</accession>
<dbReference type="InterPro" id="IPR051453">
    <property type="entry name" value="MBL_Glyoxalase_II"/>
</dbReference>
<evidence type="ECO:0000259" key="6">
    <source>
        <dbReference type="SMART" id="SM00849"/>
    </source>
</evidence>
<dbReference type="GO" id="GO:0046872">
    <property type="term" value="F:metal ion binding"/>
    <property type="evidence" value="ECO:0007669"/>
    <property type="project" value="UniProtKB-KW"/>
</dbReference>
<dbReference type="Pfam" id="PF00753">
    <property type="entry name" value="Lactamase_B"/>
    <property type="match status" value="1"/>
</dbReference>
<dbReference type="InterPro" id="IPR036866">
    <property type="entry name" value="RibonucZ/Hydroxyglut_hydro"/>
</dbReference>
<dbReference type="Gene3D" id="3.60.15.10">
    <property type="entry name" value="Ribonuclease Z/Hydroxyacylglutathione hydrolase-like"/>
    <property type="match status" value="1"/>
</dbReference>
<feature type="domain" description="Metallo-beta-lactamase" evidence="6">
    <location>
        <begin position="50"/>
        <end position="213"/>
    </location>
</feature>
<proteinExistence type="predicted"/>
<dbReference type="SMART" id="SM00849">
    <property type="entry name" value="Lactamase_B"/>
    <property type="match status" value="1"/>
</dbReference>
<dbReference type="InterPro" id="IPR001279">
    <property type="entry name" value="Metallo-B-lactamas"/>
</dbReference>
<feature type="compositionally biased region" description="Basic and acidic residues" evidence="5">
    <location>
        <begin position="1"/>
        <end position="28"/>
    </location>
</feature>
<dbReference type="AlphaFoldDB" id="A0A3B0Z010"/>
<evidence type="ECO:0000256" key="4">
    <source>
        <dbReference type="ARBA" id="ARBA00022833"/>
    </source>
</evidence>
<dbReference type="PANTHER" id="PTHR46233:SF3">
    <property type="entry name" value="HYDROXYACYLGLUTATHIONE HYDROLASE GLOC"/>
    <property type="match status" value="1"/>
</dbReference>
<keyword evidence="4" id="KW-0862">Zinc</keyword>
<comment type="cofactor">
    <cofactor evidence="1">
        <name>Zn(2+)</name>
        <dbReference type="ChEBI" id="CHEBI:29105"/>
    </cofactor>
</comment>
<protein>
    <submittedName>
        <fullName evidence="7">MBL-fold metallo-hydrolase superfamily</fullName>
    </submittedName>
</protein>
<evidence type="ECO:0000256" key="3">
    <source>
        <dbReference type="ARBA" id="ARBA00022801"/>
    </source>
</evidence>
<name>A0A3B0Z010_9ZZZZ</name>
<dbReference type="GO" id="GO:0016787">
    <property type="term" value="F:hydrolase activity"/>
    <property type="evidence" value="ECO:0007669"/>
    <property type="project" value="UniProtKB-KW"/>
</dbReference>
<reference evidence="7" key="1">
    <citation type="submission" date="2018-06" db="EMBL/GenBank/DDBJ databases">
        <authorList>
            <person name="Zhirakovskaya E."/>
        </authorList>
    </citation>
    <scope>NUCLEOTIDE SEQUENCE</scope>
</reference>
<feature type="region of interest" description="Disordered" evidence="5">
    <location>
        <begin position="1"/>
        <end position="34"/>
    </location>
</feature>
<evidence type="ECO:0000256" key="5">
    <source>
        <dbReference type="SAM" id="MobiDB-lite"/>
    </source>
</evidence>
<dbReference type="SUPFAM" id="SSF56281">
    <property type="entry name" value="Metallo-hydrolase/oxidoreductase"/>
    <property type="match status" value="1"/>
</dbReference>
<dbReference type="EMBL" id="UOFL01000182">
    <property type="protein sequence ID" value="VAW79789.1"/>
    <property type="molecule type" value="Genomic_DNA"/>
</dbReference>
<sequence length="270" mass="30308">MSFKQFDKQSETKPEIKSENKSEDKSEIKPNTGKTAKPYSIEVLELGPMENFIYLIKDTATSRTAVVDPAWDTQAIMLAAKKNGMTITDILLTHSHHDHINGISDILNQYDAQLHLTYAEEKFWGDSHTTPTLHHGGDTISIGSTDITVLHTPGHTPGSACYWFDNQLITGDTMFVYGCGRCDLAGGDPEQMYDTLRALKNDLPGNTNTLPGHNYSVESHCTLEQQIAGNPFYHIKPPEKFVNFRMHSHDQYRQSPYQAIAASEMDIFKE</sequence>
<keyword evidence="3 7" id="KW-0378">Hydrolase</keyword>
<evidence type="ECO:0000313" key="7">
    <source>
        <dbReference type="EMBL" id="VAW79789.1"/>
    </source>
</evidence>